<evidence type="ECO:0000256" key="2">
    <source>
        <dbReference type="ARBA" id="ARBA00022801"/>
    </source>
</evidence>
<evidence type="ECO:0000259" key="7">
    <source>
        <dbReference type="Pfam" id="PF22666"/>
    </source>
</evidence>
<dbReference type="Pfam" id="PF00703">
    <property type="entry name" value="Glyco_hydro_2"/>
    <property type="match status" value="1"/>
</dbReference>
<dbReference type="InterPro" id="IPR006102">
    <property type="entry name" value="Ig-like_GH2"/>
</dbReference>
<evidence type="ECO:0000259" key="5">
    <source>
        <dbReference type="Pfam" id="PF00703"/>
    </source>
</evidence>
<keyword evidence="9" id="KW-1185">Reference proteome</keyword>
<evidence type="ECO:0000256" key="3">
    <source>
        <dbReference type="ARBA" id="ARBA00023295"/>
    </source>
</evidence>
<name>A0A3A2ZR87_9EURO</name>
<comment type="caution">
    <text evidence="8">The sequence shown here is derived from an EMBL/GenBank/DDBJ whole genome shotgun (WGS) entry which is preliminary data.</text>
</comment>
<feature type="domain" description="Glycoside hydrolase family 2 immunoglobulin-like beta-sandwich" evidence="5">
    <location>
        <begin position="217"/>
        <end position="332"/>
    </location>
</feature>
<dbReference type="Gene3D" id="2.60.40.10">
    <property type="entry name" value="Immunoglobulins"/>
    <property type="match status" value="3"/>
</dbReference>
<dbReference type="GO" id="GO:0005975">
    <property type="term" value="P:carbohydrate metabolic process"/>
    <property type="evidence" value="ECO:0007669"/>
    <property type="project" value="InterPro"/>
</dbReference>
<dbReference type="InterPro" id="IPR041351">
    <property type="entry name" value="Ig_GlcNase"/>
</dbReference>
<feature type="signal peptide" evidence="4">
    <location>
        <begin position="1"/>
        <end position="20"/>
    </location>
</feature>
<dbReference type="InterPro" id="IPR043534">
    <property type="entry name" value="EBDG/EBM"/>
</dbReference>
<dbReference type="InterPro" id="IPR054593">
    <property type="entry name" value="Beta-mannosidase-like_N2"/>
</dbReference>
<dbReference type="AlphaFoldDB" id="A0A3A2ZR87"/>
<dbReference type="PANTHER" id="PTHR43536:SF1">
    <property type="entry name" value="MANNOSYLGLYCOPROTEIN ENDO-BETA-MANNOSIDASE"/>
    <property type="match status" value="1"/>
</dbReference>
<evidence type="ECO:0000259" key="6">
    <source>
        <dbReference type="Pfam" id="PF18368"/>
    </source>
</evidence>
<dbReference type="PANTHER" id="PTHR43536">
    <property type="entry name" value="MANNOSYLGLYCOPROTEIN ENDO-BETA-MANNOSIDASE"/>
    <property type="match status" value="1"/>
</dbReference>
<protein>
    <submittedName>
        <fullName evidence="8">Glycosyl hydrolase</fullName>
    </submittedName>
</protein>
<evidence type="ECO:0000313" key="8">
    <source>
        <dbReference type="EMBL" id="RJE24833.1"/>
    </source>
</evidence>
<comment type="similarity">
    <text evidence="1">Belongs to the glycosyl hydrolase 2 family.</text>
</comment>
<dbReference type="SUPFAM" id="SSF51445">
    <property type="entry name" value="(Trans)glycosidases"/>
    <property type="match status" value="1"/>
</dbReference>
<organism evidence="8 9">
    <name type="scientific">Aspergillus sclerotialis</name>
    <dbReference type="NCBI Taxonomy" id="2070753"/>
    <lineage>
        <taxon>Eukaryota</taxon>
        <taxon>Fungi</taxon>
        <taxon>Dikarya</taxon>
        <taxon>Ascomycota</taxon>
        <taxon>Pezizomycotina</taxon>
        <taxon>Eurotiomycetes</taxon>
        <taxon>Eurotiomycetidae</taxon>
        <taxon>Eurotiales</taxon>
        <taxon>Aspergillaceae</taxon>
        <taxon>Aspergillus</taxon>
        <taxon>Aspergillus subgen. Polypaecilum</taxon>
    </lineage>
</organism>
<dbReference type="SUPFAM" id="SSF49303">
    <property type="entry name" value="beta-Galactosidase/glucuronidase domain"/>
    <property type="match status" value="3"/>
</dbReference>
<dbReference type="InterPro" id="IPR008979">
    <property type="entry name" value="Galactose-bd-like_sf"/>
</dbReference>
<gene>
    <name evidence="8" type="ORF">PHISCL_02853</name>
</gene>
<evidence type="ECO:0000313" key="9">
    <source>
        <dbReference type="Proteomes" id="UP000266188"/>
    </source>
</evidence>
<dbReference type="InterPro" id="IPR013783">
    <property type="entry name" value="Ig-like_fold"/>
</dbReference>
<proteinExistence type="inferred from homology"/>
<dbReference type="InterPro" id="IPR017853">
    <property type="entry name" value="GH"/>
</dbReference>
<dbReference type="OrthoDB" id="408532at2759"/>
<dbReference type="UniPathway" id="UPA00280"/>
<dbReference type="Proteomes" id="UP000266188">
    <property type="component" value="Unassembled WGS sequence"/>
</dbReference>
<reference evidence="9" key="1">
    <citation type="submission" date="2017-02" db="EMBL/GenBank/DDBJ databases">
        <authorList>
            <person name="Tafer H."/>
            <person name="Lopandic K."/>
        </authorList>
    </citation>
    <scope>NUCLEOTIDE SEQUENCE [LARGE SCALE GENOMIC DNA]</scope>
    <source>
        <strain evidence="9">CBS 366.77</strain>
    </source>
</reference>
<keyword evidence="2 8" id="KW-0378">Hydrolase</keyword>
<keyword evidence="4" id="KW-0732">Signal</keyword>
<dbReference type="InterPro" id="IPR036156">
    <property type="entry name" value="Beta-gal/glucu_dom_sf"/>
</dbReference>
<feature type="chain" id="PRO_5017486924" evidence="4">
    <location>
        <begin position="21"/>
        <end position="890"/>
    </location>
</feature>
<sequence length="890" mass="100184">MRAIHALSVLLAVLKPVGLAKKSDNPLVTSPGDTAVLPGWHLQSSQQVTNDLSALSKPGVDVSRWYRIGSKATVMAGLIENRVYNDTDLFYSNNLETKVDRSQFDHPWLYREEFNIQQIPQGNNFFLKTHGISSRADIYLNGILIAPSSLQAGSYGGHIYEVTKHLQQGANALLIQAHPTSYRRDLSISFIDWNPSPPDNGTGVWRDIELSQTGPVSISPPRIITDLRDPAAKSVRITVKADIANHESRTVRGMIKGAIEAENGSQHVPVSQAFVLDANEKRTVAITVELKDPKVWWPAFWGEQSLYTVRLDATVSQGLLSDRTQLHHFGIRYVTSHVNSHGDIEFQVNGHRFLVLGAGYTSDIFLRFDAANVQKIFQYMLDIGMNTVRLEGKQEHPELYDLADRMGLMVISGWECCDKWEAWPYNDDADGIKWQDLDYPIANASVLHEGRMMQTHPSMLAFLIGSDYWPDDRATRIYVDGLYQMDWPNPIVASASKRGYPKQLGPSGMKMEGPYDWVPPNYWYADKMGAAFGFGSELGAGVGTPELGSLKRFLSNDDLRNLWTKPGEGLYHMSTKASQFHNRSIYDKALYERYGQPRSLEEYLHMAQILDYESTRAQFEGFSIKQDDNRPATGMIYWMLNGAWPSLHWQLFDYYLRPAGSYFGSKVGSRIEHVAYNYQERHVYIINHSLGTTGKRVVAVSLTDLYGKTISHKEVTVDTLPNSSKKALAVSGIDHIQDVGFLRLILQDPVSGRTLSRNVYWLSSQDDVMDWGASTWYTTPVSQFADYHALNKLPPASVRADLYRLPAGVLGQTRVKIVVENQATVPAFFLRLAVLDRKTREEVAPVYWSDNYITLLPKERIELTAGFDGDLWMRQVEISGGNTATVMLHG</sequence>
<evidence type="ECO:0000256" key="1">
    <source>
        <dbReference type="ARBA" id="ARBA00007401"/>
    </source>
</evidence>
<dbReference type="GO" id="GO:0004553">
    <property type="term" value="F:hydrolase activity, hydrolyzing O-glycosyl compounds"/>
    <property type="evidence" value="ECO:0007669"/>
    <property type="project" value="InterPro"/>
</dbReference>
<dbReference type="Pfam" id="PF22666">
    <property type="entry name" value="Glyco_hydro_2_N2"/>
    <property type="match status" value="1"/>
</dbReference>
<feature type="domain" description="Beta-mannosidase-like galactose-binding" evidence="7">
    <location>
        <begin position="40"/>
        <end position="180"/>
    </location>
</feature>
<dbReference type="Gene3D" id="3.20.20.80">
    <property type="entry name" value="Glycosidases"/>
    <property type="match status" value="1"/>
</dbReference>
<dbReference type="SUPFAM" id="SSF49785">
    <property type="entry name" value="Galactose-binding domain-like"/>
    <property type="match status" value="1"/>
</dbReference>
<dbReference type="Gene3D" id="2.60.120.260">
    <property type="entry name" value="Galactose-binding domain-like"/>
    <property type="match status" value="1"/>
</dbReference>
<dbReference type="STRING" id="2070753.A0A3A2ZR87"/>
<evidence type="ECO:0000256" key="4">
    <source>
        <dbReference type="SAM" id="SignalP"/>
    </source>
</evidence>
<dbReference type="EMBL" id="MVGC01000067">
    <property type="protein sequence ID" value="RJE24833.1"/>
    <property type="molecule type" value="Genomic_DNA"/>
</dbReference>
<feature type="domain" description="Exo-beta-D-glucosaminidase Ig-fold" evidence="6">
    <location>
        <begin position="776"/>
        <end position="883"/>
    </location>
</feature>
<accession>A0A3A2ZR87</accession>
<keyword evidence="3" id="KW-0326">Glycosidase</keyword>
<dbReference type="Pfam" id="PF18368">
    <property type="entry name" value="Ig_GlcNase"/>
    <property type="match status" value="1"/>
</dbReference>